<dbReference type="PROSITE" id="PS50830">
    <property type="entry name" value="TNASE_3"/>
    <property type="match status" value="1"/>
</dbReference>
<feature type="region of interest" description="Disordered" evidence="1">
    <location>
        <begin position="24"/>
        <end position="45"/>
    </location>
</feature>
<feature type="signal peptide" evidence="2">
    <location>
        <begin position="1"/>
        <end position="18"/>
    </location>
</feature>
<feature type="compositionally biased region" description="Polar residues" evidence="1">
    <location>
        <begin position="24"/>
        <end position="36"/>
    </location>
</feature>
<evidence type="ECO:0000313" key="5">
    <source>
        <dbReference type="Proteomes" id="UP000516421"/>
    </source>
</evidence>
<keyword evidence="5" id="KW-1185">Reference proteome</keyword>
<name>A0A7H2BJE2_9MICC</name>
<evidence type="ECO:0000256" key="1">
    <source>
        <dbReference type="SAM" id="MobiDB-lite"/>
    </source>
</evidence>
<reference evidence="4 5" key="1">
    <citation type="submission" date="2020-09" db="EMBL/GenBank/DDBJ databases">
        <title>Investigation of environmental microbe.</title>
        <authorList>
            <person name="Ou Y."/>
            <person name="Kang Q."/>
        </authorList>
    </citation>
    <scope>NUCLEOTIDE SEQUENCE [LARGE SCALE GENOMIC DNA]</scope>
    <source>
        <strain evidence="4 5">KJZ-9</strain>
    </source>
</reference>
<evidence type="ECO:0000259" key="3">
    <source>
        <dbReference type="PROSITE" id="PS50830"/>
    </source>
</evidence>
<dbReference type="Gene3D" id="2.40.50.90">
    <property type="match status" value="1"/>
</dbReference>
<gene>
    <name evidence="4" type="ORF">IDM48_10635</name>
</gene>
<feature type="compositionally biased region" description="Low complexity" evidence="1">
    <location>
        <begin position="257"/>
        <end position="275"/>
    </location>
</feature>
<sequence length="275" mass="28776">MKVSPLLVALGVSAVALTGCSSGQESSAPVSSQAKSHYQDGQKATVKSVDTGNTVTVEIDGKSEQVRLLNVVAPSENNNVLSGSCMVQESKDFLASKLPVGQEVTLNFDDAQVGTSGFLDAAVLVGEDLVNAEVTGAGMAATTFATQKDEFYPKVSEAQQQAAKDGKGIYSTDTECTVPHALKDAIDQVKSAGDKSNEDERKVVYQKASALYNSLDESESAPASYLGSIVTLDAVQKQMEDLRTALGDNYYDETGLSQAEKQSASASATARPGSK</sequence>
<dbReference type="Pfam" id="PF00565">
    <property type="entry name" value="SNase"/>
    <property type="match status" value="1"/>
</dbReference>
<feature type="chain" id="PRO_5038953797" evidence="2">
    <location>
        <begin position="19"/>
        <end position="275"/>
    </location>
</feature>
<feature type="domain" description="TNase-like" evidence="3">
    <location>
        <begin position="40"/>
        <end position="172"/>
    </location>
</feature>
<dbReference type="SUPFAM" id="SSF50199">
    <property type="entry name" value="Staphylococcal nuclease"/>
    <property type="match status" value="1"/>
</dbReference>
<dbReference type="PROSITE" id="PS51257">
    <property type="entry name" value="PROKAR_LIPOPROTEIN"/>
    <property type="match status" value="1"/>
</dbReference>
<evidence type="ECO:0000256" key="2">
    <source>
        <dbReference type="SAM" id="SignalP"/>
    </source>
</evidence>
<feature type="region of interest" description="Disordered" evidence="1">
    <location>
        <begin position="256"/>
        <end position="275"/>
    </location>
</feature>
<accession>A0A7H2BJE2</accession>
<proteinExistence type="predicted"/>
<dbReference type="Proteomes" id="UP000516421">
    <property type="component" value="Chromosome"/>
</dbReference>
<dbReference type="InterPro" id="IPR016071">
    <property type="entry name" value="Staphylococal_nuclease_OB-fold"/>
</dbReference>
<evidence type="ECO:0000313" key="4">
    <source>
        <dbReference type="EMBL" id="QNV39788.1"/>
    </source>
</evidence>
<keyword evidence="2" id="KW-0732">Signal</keyword>
<dbReference type="KEGG" id="rama:IDM48_10635"/>
<dbReference type="RefSeq" id="WP_190617374.1">
    <property type="nucleotide sequence ID" value="NZ_CP061538.1"/>
</dbReference>
<dbReference type="AlphaFoldDB" id="A0A7H2BJE2"/>
<protein>
    <submittedName>
        <fullName evidence="4">Thermonuclease family protein</fullName>
    </submittedName>
</protein>
<dbReference type="SMART" id="SM00318">
    <property type="entry name" value="SNc"/>
    <property type="match status" value="1"/>
</dbReference>
<dbReference type="EMBL" id="CP061538">
    <property type="protein sequence ID" value="QNV39788.1"/>
    <property type="molecule type" value="Genomic_DNA"/>
</dbReference>
<organism evidence="4 5">
    <name type="scientific">Rothia amarae</name>
    <dbReference type="NCBI Taxonomy" id="169480"/>
    <lineage>
        <taxon>Bacteria</taxon>
        <taxon>Bacillati</taxon>
        <taxon>Actinomycetota</taxon>
        <taxon>Actinomycetes</taxon>
        <taxon>Micrococcales</taxon>
        <taxon>Micrococcaceae</taxon>
        <taxon>Rothia</taxon>
    </lineage>
</organism>
<dbReference type="InterPro" id="IPR035437">
    <property type="entry name" value="SNase_OB-fold_sf"/>
</dbReference>